<feature type="compositionally biased region" description="Low complexity" evidence="1">
    <location>
        <begin position="93"/>
        <end position="131"/>
    </location>
</feature>
<dbReference type="Proteomes" id="UP000236333">
    <property type="component" value="Unassembled WGS sequence"/>
</dbReference>
<evidence type="ECO:0000256" key="1">
    <source>
        <dbReference type="SAM" id="MobiDB-lite"/>
    </source>
</evidence>
<sequence length="208" mass="21373">MASIGLGPKQLQPEQQFYSPLQTSMVTSVRSSTQSWNPDAVVAALGGHGFAILQVTRPTGGPATSSAGLPAQELPCTARPSGYADPSTCAAGPAPATSASMLAPSAASPVSASTAAQAAPQQRPSKQQQHARSASVAEAYAEGDLDAEWRVVLGDLDGLLAQRGQPRLASPERAVAVRRLIAVTGSRGMTFALDAALTDVLRCRKVAR</sequence>
<dbReference type="OrthoDB" id="544155at2759"/>
<dbReference type="AlphaFoldDB" id="A0A2J8ABM7"/>
<accession>A0A2J8ABM7</accession>
<feature type="region of interest" description="Disordered" evidence="1">
    <location>
        <begin position="78"/>
        <end position="132"/>
    </location>
</feature>
<proteinExistence type="predicted"/>
<evidence type="ECO:0000313" key="2">
    <source>
        <dbReference type="EMBL" id="PNH09932.1"/>
    </source>
</evidence>
<name>A0A2J8ABM7_9CHLO</name>
<dbReference type="EMBL" id="PGGS01000073">
    <property type="protein sequence ID" value="PNH09932.1"/>
    <property type="molecule type" value="Genomic_DNA"/>
</dbReference>
<organism evidence="2 3">
    <name type="scientific">Tetrabaena socialis</name>
    <dbReference type="NCBI Taxonomy" id="47790"/>
    <lineage>
        <taxon>Eukaryota</taxon>
        <taxon>Viridiplantae</taxon>
        <taxon>Chlorophyta</taxon>
        <taxon>core chlorophytes</taxon>
        <taxon>Chlorophyceae</taxon>
        <taxon>CS clade</taxon>
        <taxon>Chlamydomonadales</taxon>
        <taxon>Tetrabaenaceae</taxon>
        <taxon>Tetrabaena</taxon>
    </lineage>
</organism>
<protein>
    <submittedName>
        <fullName evidence="2">Uncharacterized protein</fullName>
    </submittedName>
</protein>
<reference evidence="2 3" key="1">
    <citation type="journal article" date="2017" name="Mol. Biol. Evol.">
        <title>The 4-celled Tetrabaena socialis nuclear genome reveals the essential components for genetic control of cell number at the origin of multicellularity in the volvocine lineage.</title>
        <authorList>
            <person name="Featherston J."/>
            <person name="Arakaki Y."/>
            <person name="Hanschen E.R."/>
            <person name="Ferris P.J."/>
            <person name="Michod R.E."/>
            <person name="Olson B.J.S.C."/>
            <person name="Nozaki H."/>
            <person name="Durand P.M."/>
        </authorList>
    </citation>
    <scope>NUCLEOTIDE SEQUENCE [LARGE SCALE GENOMIC DNA]</scope>
    <source>
        <strain evidence="2 3">NIES-571</strain>
    </source>
</reference>
<gene>
    <name evidence="2" type="ORF">TSOC_003392</name>
</gene>
<keyword evidence="3" id="KW-1185">Reference proteome</keyword>
<comment type="caution">
    <text evidence="2">The sequence shown here is derived from an EMBL/GenBank/DDBJ whole genome shotgun (WGS) entry which is preliminary data.</text>
</comment>
<evidence type="ECO:0000313" key="3">
    <source>
        <dbReference type="Proteomes" id="UP000236333"/>
    </source>
</evidence>